<feature type="compositionally biased region" description="Pro residues" evidence="1">
    <location>
        <begin position="321"/>
        <end position="330"/>
    </location>
</feature>
<accession>A0A8J7U4C4</accession>
<gene>
    <name evidence="2" type="ORF">J3U88_22900</name>
</gene>
<dbReference type="Proteomes" id="UP000664417">
    <property type="component" value="Unassembled WGS sequence"/>
</dbReference>
<organism evidence="2 3">
    <name type="scientific">Acanthopleuribacter pedis</name>
    <dbReference type="NCBI Taxonomy" id="442870"/>
    <lineage>
        <taxon>Bacteria</taxon>
        <taxon>Pseudomonadati</taxon>
        <taxon>Acidobacteriota</taxon>
        <taxon>Holophagae</taxon>
        <taxon>Acanthopleuribacterales</taxon>
        <taxon>Acanthopleuribacteraceae</taxon>
        <taxon>Acanthopleuribacter</taxon>
    </lineage>
</organism>
<proteinExistence type="predicted"/>
<name>A0A8J7U4C4_9BACT</name>
<sequence>MNHQEDIPKIGPKVQLQTAFLVLCLEPETLYSCGGVAARAQARHYARLRDSLSQFARSNSFCGYREAGLSGKIKAANGRLVPAYAGSVWQRHVGYHTLQIALELAAVLARSAPAAGDSNQAWCADAIARRSLAGVVDQREVALRTRLLRRLWRFWFGFSVESDQPLPAVDWCRCVPEETRRLALAWSRGSSQVAGLPPVSAAFQAALLYGGRPVDADVSHAVVPTPRFTNPGWLTPARLALVAVMLIGFLSVGWWSDRPRLPGAIISSGSVASVHVHRDDGACAPCLSRSVTGAFDAWNHSERSGLDGVTGGVRGALPTPFRTPPNPPTQPDLVLGFVPMSP</sequence>
<evidence type="ECO:0000313" key="3">
    <source>
        <dbReference type="Proteomes" id="UP000664417"/>
    </source>
</evidence>
<dbReference type="EMBL" id="JAFREP010000023">
    <property type="protein sequence ID" value="MBO1321348.1"/>
    <property type="molecule type" value="Genomic_DNA"/>
</dbReference>
<protein>
    <submittedName>
        <fullName evidence="2">Uncharacterized protein</fullName>
    </submittedName>
</protein>
<dbReference type="AlphaFoldDB" id="A0A8J7U4C4"/>
<feature type="region of interest" description="Disordered" evidence="1">
    <location>
        <begin position="306"/>
        <end position="330"/>
    </location>
</feature>
<evidence type="ECO:0000313" key="2">
    <source>
        <dbReference type="EMBL" id="MBO1321348.1"/>
    </source>
</evidence>
<keyword evidence="3" id="KW-1185">Reference proteome</keyword>
<reference evidence="2" key="1">
    <citation type="submission" date="2021-03" db="EMBL/GenBank/DDBJ databases">
        <authorList>
            <person name="Wang G."/>
        </authorList>
    </citation>
    <scope>NUCLEOTIDE SEQUENCE</scope>
    <source>
        <strain evidence="2">KCTC 12899</strain>
    </source>
</reference>
<evidence type="ECO:0000256" key="1">
    <source>
        <dbReference type="SAM" id="MobiDB-lite"/>
    </source>
</evidence>
<dbReference type="RefSeq" id="WP_207861322.1">
    <property type="nucleotide sequence ID" value="NZ_JAFREP010000023.1"/>
</dbReference>
<comment type="caution">
    <text evidence="2">The sequence shown here is derived from an EMBL/GenBank/DDBJ whole genome shotgun (WGS) entry which is preliminary data.</text>
</comment>